<proteinExistence type="predicted"/>
<evidence type="ECO:0000313" key="1">
    <source>
        <dbReference type="EMBL" id="TCT26390.1"/>
    </source>
</evidence>
<sequence>MKNWIMLGLIGLIFFVHTQPGYGSIDPSSSVKVIPDEAIRLRILAHSNSEEDQTLKRAVRDRVNQEITTWVEHLTSIEHARNLIESRIDEINGIVGDVLDKYGSQYDYDVKYGQVSFPAKMYGNVLYPPGEYEAILITIGAGKGDNWWCVLFPPLCFLDFSNGTTVSPDESEKSDEKQPETGENNEKVEVKFLVIEWFHQLWSWLASLFS</sequence>
<dbReference type="NCBIfam" id="TIGR02837">
    <property type="entry name" value="spore_II_R"/>
    <property type="match status" value="1"/>
</dbReference>
<dbReference type="EMBL" id="SMAN01000002">
    <property type="protein sequence ID" value="TCT26390.1"/>
    <property type="molecule type" value="Genomic_DNA"/>
</dbReference>
<dbReference type="InterPro" id="IPR014202">
    <property type="entry name" value="Spore_II_R"/>
</dbReference>
<name>A0A4R3ND54_9BACI</name>
<dbReference type="Pfam" id="PF09551">
    <property type="entry name" value="Spore_II_R"/>
    <property type="match status" value="1"/>
</dbReference>
<evidence type="ECO:0000313" key="2">
    <source>
        <dbReference type="Proteomes" id="UP000294650"/>
    </source>
</evidence>
<keyword evidence="2" id="KW-1185">Reference proteome</keyword>
<dbReference type="AlphaFoldDB" id="A0A4R3ND54"/>
<dbReference type="Proteomes" id="UP000294650">
    <property type="component" value="Unassembled WGS sequence"/>
</dbReference>
<accession>A0A4R3ND54</accession>
<reference evidence="1 2" key="1">
    <citation type="submission" date="2019-03" db="EMBL/GenBank/DDBJ databases">
        <title>Genomic Encyclopedia of Type Strains, Phase IV (KMG-IV): sequencing the most valuable type-strain genomes for metagenomic binning, comparative biology and taxonomic classification.</title>
        <authorList>
            <person name="Goeker M."/>
        </authorList>
    </citation>
    <scope>NUCLEOTIDE SEQUENCE [LARGE SCALE GENOMIC DNA]</scope>
    <source>
        <strain evidence="1 2">DSM 25894</strain>
    </source>
</reference>
<organism evidence="1 2">
    <name type="scientific">Melghiribacillus thermohalophilus</name>
    <dbReference type="NCBI Taxonomy" id="1324956"/>
    <lineage>
        <taxon>Bacteria</taxon>
        <taxon>Bacillati</taxon>
        <taxon>Bacillota</taxon>
        <taxon>Bacilli</taxon>
        <taxon>Bacillales</taxon>
        <taxon>Bacillaceae</taxon>
        <taxon>Melghiribacillus</taxon>
    </lineage>
</organism>
<protein>
    <submittedName>
        <fullName evidence="1">Stage II sporulation protein R</fullName>
    </submittedName>
</protein>
<dbReference type="OrthoDB" id="9793324at2"/>
<gene>
    <name evidence="1" type="ORF">EDD68_10292</name>
</gene>
<comment type="caution">
    <text evidence="1">The sequence shown here is derived from an EMBL/GenBank/DDBJ whole genome shotgun (WGS) entry which is preliminary data.</text>
</comment>
<dbReference type="RefSeq" id="WP_132370750.1">
    <property type="nucleotide sequence ID" value="NZ_SMAN01000002.1"/>
</dbReference>